<protein>
    <recommendedName>
        <fullName evidence="4">non-specific serine/threonine protein kinase</fullName>
        <ecNumber evidence="4">2.7.11.1</ecNumber>
    </recommendedName>
</protein>
<feature type="chain" id="PRO_5044806076" description="non-specific serine/threonine protein kinase" evidence="24">
    <location>
        <begin position="28"/>
        <end position="1009"/>
    </location>
</feature>
<organism evidence="26 27">
    <name type="scientific">Ilex paraguariensis</name>
    <name type="common">yerba mate</name>
    <dbReference type="NCBI Taxonomy" id="185542"/>
    <lineage>
        <taxon>Eukaryota</taxon>
        <taxon>Viridiplantae</taxon>
        <taxon>Streptophyta</taxon>
        <taxon>Embryophyta</taxon>
        <taxon>Tracheophyta</taxon>
        <taxon>Spermatophyta</taxon>
        <taxon>Magnoliopsida</taxon>
        <taxon>eudicotyledons</taxon>
        <taxon>Gunneridae</taxon>
        <taxon>Pentapetalae</taxon>
        <taxon>asterids</taxon>
        <taxon>campanulids</taxon>
        <taxon>Aquifoliales</taxon>
        <taxon>Aquifoliaceae</taxon>
        <taxon>Ilex</taxon>
    </lineage>
</organism>
<feature type="domain" description="Protein kinase" evidence="25">
    <location>
        <begin position="701"/>
        <end position="1003"/>
    </location>
</feature>
<evidence type="ECO:0000256" key="18">
    <source>
        <dbReference type="ARBA" id="ARBA00023170"/>
    </source>
</evidence>
<dbReference type="FunFam" id="3.80.10.10:FF:000129">
    <property type="entry name" value="Leucine-rich repeat receptor-like kinase"/>
    <property type="match status" value="1"/>
</dbReference>
<evidence type="ECO:0000256" key="10">
    <source>
        <dbReference type="ARBA" id="ARBA00022692"/>
    </source>
</evidence>
<dbReference type="PANTHER" id="PTHR48053:SF136">
    <property type="entry name" value="PROTEIN KINASE, PLANT-TYPE, PUTATIVE-RELATED"/>
    <property type="match status" value="1"/>
</dbReference>
<reference evidence="26 27" key="1">
    <citation type="submission" date="2024-02" db="EMBL/GenBank/DDBJ databases">
        <authorList>
            <person name="Vignale AGUSTIN F."/>
            <person name="Sosa J E."/>
            <person name="Modenutti C."/>
        </authorList>
    </citation>
    <scope>NUCLEOTIDE SEQUENCE [LARGE SCALE GENOMIC DNA]</scope>
</reference>
<evidence type="ECO:0000256" key="7">
    <source>
        <dbReference type="ARBA" id="ARBA00022553"/>
    </source>
</evidence>
<dbReference type="SUPFAM" id="SSF56112">
    <property type="entry name" value="Protein kinase-like (PK-like)"/>
    <property type="match status" value="1"/>
</dbReference>
<comment type="subcellular location">
    <subcellularLocation>
        <location evidence="1">Cell membrane</location>
        <topology evidence="1">Single-pass membrane protein</topology>
    </subcellularLocation>
    <subcellularLocation>
        <location evidence="2">Membrane</location>
        <topology evidence="2">Single-pass type I membrane protein</topology>
    </subcellularLocation>
</comment>
<dbReference type="PROSITE" id="PS50011">
    <property type="entry name" value="PROTEIN_KINASE_DOM"/>
    <property type="match status" value="1"/>
</dbReference>
<dbReference type="SMART" id="SM00369">
    <property type="entry name" value="LRR_TYP"/>
    <property type="match status" value="7"/>
</dbReference>
<evidence type="ECO:0000256" key="20">
    <source>
        <dbReference type="ARBA" id="ARBA00047899"/>
    </source>
</evidence>
<dbReference type="GO" id="GO:0006952">
    <property type="term" value="P:defense response"/>
    <property type="evidence" value="ECO:0007669"/>
    <property type="project" value="UniProtKB-ARBA"/>
</dbReference>
<name>A0ABC8UPG0_9AQUA</name>
<evidence type="ECO:0000256" key="23">
    <source>
        <dbReference type="SAM" id="Phobius"/>
    </source>
</evidence>
<evidence type="ECO:0000256" key="5">
    <source>
        <dbReference type="ARBA" id="ARBA00022475"/>
    </source>
</evidence>
<feature type="binding site" evidence="22">
    <location>
        <position position="729"/>
    </location>
    <ligand>
        <name>ATP</name>
        <dbReference type="ChEBI" id="CHEBI:30616"/>
    </ligand>
</feature>
<keyword evidence="15 22" id="KW-0067">ATP-binding</keyword>
<accession>A0ABC8UPG0</accession>
<evidence type="ECO:0000256" key="8">
    <source>
        <dbReference type="ARBA" id="ARBA00022614"/>
    </source>
</evidence>
<evidence type="ECO:0000256" key="3">
    <source>
        <dbReference type="ARBA" id="ARBA00008684"/>
    </source>
</evidence>
<keyword evidence="7" id="KW-0597">Phosphoprotein</keyword>
<comment type="catalytic activity">
    <reaction evidence="21">
        <text>L-seryl-[protein] + ATP = O-phospho-L-seryl-[protein] + ADP + H(+)</text>
        <dbReference type="Rhea" id="RHEA:17989"/>
        <dbReference type="Rhea" id="RHEA-COMP:9863"/>
        <dbReference type="Rhea" id="RHEA-COMP:11604"/>
        <dbReference type="ChEBI" id="CHEBI:15378"/>
        <dbReference type="ChEBI" id="CHEBI:29999"/>
        <dbReference type="ChEBI" id="CHEBI:30616"/>
        <dbReference type="ChEBI" id="CHEBI:83421"/>
        <dbReference type="ChEBI" id="CHEBI:456216"/>
        <dbReference type="EC" id="2.7.11.1"/>
    </reaction>
</comment>
<evidence type="ECO:0000256" key="2">
    <source>
        <dbReference type="ARBA" id="ARBA00004479"/>
    </source>
</evidence>
<dbReference type="SMART" id="SM00220">
    <property type="entry name" value="S_TKc"/>
    <property type="match status" value="1"/>
</dbReference>
<dbReference type="Gene3D" id="1.10.510.10">
    <property type="entry name" value="Transferase(Phosphotransferase) domain 1"/>
    <property type="match status" value="1"/>
</dbReference>
<keyword evidence="6" id="KW-0723">Serine/threonine-protein kinase</keyword>
<dbReference type="Pfam" id="PF08263">
    <property type="entry name" value="LRRNT_2"/>
    <property type="match status" value="1"/>
</dbReference>
<dbReference type="AlphaFoldDB" id="A0ABC8UPG0"/>
<gene>
    <name evidence="26" type="ORF">ILEXP_LOCUS53087</name>
</gene>
<feature type="transmembrane region" description="Helical" evidence="23">
    <location>
        <begin position="642"/>
        <end position="667"/>
    </location>
</feature>
<keyword evidence="8" id="KW-0433">Leucine-rich repeat</keyword>
<evidence type="ECO:0000256" key="24">
    <source>
        <dbReference type="SAM" id="SignalP"/>
    </source>
</evidence>
<dbReference type="InterPro" id="IPR003591">
    <property type="entry name" value="Leu-rich_rpt_typical-subtyp"/>
</dbReference>
<dbReference type="FunFam" id="1.10.510.10:FF:000358">
    <property type="entry name" value="Putative leucine-rich repeat receptor-like serine/threonine-protein kinase"/>
    <property type="match status" value="1"/>
</dbReference>
<dbReference type="InterPro" id="IPR011009">
    <property type="entry name" value="Kinase-like_dom_sf"/>
</dbReference>
<keyword evidence="17 23" id="KW-0472">Membrane</keyword>
<evidence type="ECO:0000256" key="17">
    <source>
        <dbReference type="ARBA" id="ARBA00023136"/>
    </source>
</evidence>
<dbReference type="PROSITE" id="PS00108">
    <property type="entry name" value="PROTEIN_KINASE_ST"/>
    <property type="match status" value="1"/>
</dbReference>
<evidence type="ECO:0000256" key="1">
    <source>
        <dbReference type="ARBA" id="ARBA00004162"/>
    </source>
</evidence>
<dbReference type="FunFam" id="3.30.200.20:FF:000432">
    <property type="entry name" value="LRR receptor-like serine/threonine-protein kinase EFR"/>
    <property type="match status" value="1"/>
</dbReference>
<dbReference type="GO" id="GO:0004674">
    <property type="term" value="F:protein serine/threonine kinase activity"/>
    <property type="evidence" value="ECO:0007669"/>
    <property type="project" value="UniProtKB-KW"/>
</dbReference>
<keyword evidence="5" id="KW-1003">Cell membrane</keyword>
<dbReference type="GO" id="GO:0051707">
    <property type="term" value="P:response to other organism"/>
    <property type="evidence" value="ECO:0007669"/>
    <property type="project" value="UniProtKB-ARBA"/>
</dbReference>
<dbReference type="FunFam" id="3.80.10.10:FF:001655">
    <property type="entry name" value="Putative leucine-rich repeat receptor-like protein kinase family protein"/>
    <property type="match status" value="1"/>
</dbReference>
<dbReference type="PROSITE" id="PS00107">
    <property type="entry name" value="PROTEIN_KINASE_ATP"/>
    <property type="match status" value="1"/>
</dbReference>
<keyword evidence="11 24" id="KW-0732">Signal</keyword>
<dbReference type="Proteomes" id="UP001642360">
    <property type="component" value="Unassembled WGS sequence"/>
</dbReference>
<evidence type="ECO:0000256" key="13">
    <source>
        <dbReference type="ARBA" id="ARBA00022741"/>
    </source>
</evidence>
<dbReference type="InterPro" id="IPR013210">
    <property type="entry name" value="LRR_N_plant-typ"/>
</dbReference>
<dbReference type="InterPro" id="IPR017441">
    <property type="entry name" value="Protein_kinase_ATP_BS"/>
</dbReference>
<evidence type="ECO:0000256" key="9">
    <source>
        <dbReference type="ARBA" id="ARBA00022679"/>
    </source>
</evidence>
<dbReference type="EMBL" id="CAUOFW020008458">
    <property type="protein sequence ID" value="CAK9182864.1"/>
    <property type="molecule type" value="Genomic_DNA"/>
</dbReference>
<feature type="signal peptide" evidence="24">
    <location>
        <begin position="1"/>
        <end position="27"/>
    </location>
</feature>
<dbReference type="InterPro" id="IPR001245">
    <property type="entry name" value="Ser-Thr/Tyr_kinase_cat_dom"/>
</dbReference>
<dbReference type="FunFam" id="3.80.10.10:FF:000288">
    <property type="entry name" value="LRR receptor-like serine/threonine-protein kinase EFR"/>
    <property type="match status" value="1"/>
</dbReference>
<keyword evidence="16 23" id="KW-1133">Transmembrane helix</keyword>
<dbReference type="GO" id="GO:0005524">
    <property type="term" value="F:ATP binding"/>
    <property type="evidence" value="ECO:0007669"/>
    <property type="project" value="UniProtKB-UniRule"/>
</dbReference>
<keyword evidence="13 22" id="KW-0547">Nucleotide-binding</keyword>
<evidence type="ECO:0000313" key="27">
    <source>
        <dbReference type="Proteomes" id="UP001642360"/>
    </source>
</evidence>
<dbReference type="PANTHER" id="PTHR48053">
    <property type="entry name" value="LEUCINE RICH REPEAT FAMILY PROTEIN, EXPRESSED"/>
    <property type="match status" value="1"/>
</dbReference>
<dbReference type="GO" id="GO:0005886">
    <property type="term" value="C:plasma membrane"/>
    <property type="evidence" value="ECO:0007669"/>
    <property type="project" value="UniProtKB-SubCell"/>
</dbReference>
<comment type="similarity">
    <text evidence="3">Belongs to the protein kinase superfamily. Ser/Thr protein kinase family.</text>
</comment>
<evidence type="ECO:0000256" key="21">
    <source>
        <dbReference type="ARBA" id="ARBA00048679"/>
    </source>
</evidence>
<keyword evidence="19" id="KW-0325">Glycoprotein</keyword>
<proteinExistence type="inferred from homology"/>
<dbReference type="SUPFAM" id="SSF52058">
    <property type="entry name" value="L domain-like"/>
    <property type="match status" value="2"/>
</dbReference>
<evidence type="ECO:0000256" key="22">
    <source>
        <dbReference type="PROSITE-ProRule" id="PRU10141"/>
    </source>
</evidence>
<dbReference type="Gene3D" id="3.80.10.10">
    <property type="entry name" value="Ribonuclease Inhibitor"/>
    <property type="match status" value="4"/>
</dbReference>
<dbReference type="InterPro" id="IPR008271">
    <property type="entry name" value="Ser/Thr_kinase_AS"/>
</dbReference>
<evidence type="ECO:0000259" key="25">
    <source>
        <dbReference type="PROSITE" id="PS50011"/>
    </source>
</evidence>
<evidence type="ECO:0000256" key="19">
    <source>
        <dbReference type="ARBA" id="ARBA00023180"/>
    </source>
</evidence>
<dbReference type="InterPro" id="IPR051716">
    <property type="entry name" value="Plant_RL_S/T_kinase"/>
</dbReference>
<dbReference type="CDD" id="cd14066">
    <property type="entry name" value="STKc_IRAK"/>
    <property type="match status" value="1"/>
</dbReference>
<dbReference type="InterPro" id="IPR032675">
    <property type="entry name" value="LRR_dom_sf"/>
</dbReference>
<keyword evidence="27" id="KW-1185">Reference proteome</keyword>
<keyword evidence="12" id="KW-0677">Repeat</keyword>
<dbReference type="Pfam" id="PF00560">
    <property type="entry name" value="LRR_1"/>
    <property type="match status" value="6"/>
</dbReference>
<keyword evidence="9" id="KW-0808">Transferase</keyword>
<dbReference type="InterPro" id="IPR000719">
    <property type="entry name" value="Prot_kinase_dom"/>
</dbReference>
<dbReference type="Gene3D" id="3.30.200.20">
    <property type="entry name" value="Phosphorylase Kinase, domain 1"/>
    <property type="match status" value="1"/>
</dbReference>
<evidence type="ECO:0000313" key="26">
    <source>
        <dbReference type="EMBL" id="CAK9182864.1"/>
    </source>
</evidence>
<evidence type="ECO:0000256" key="11">
    <source>
        <dbReference type="ARBA" id="ARBA00022729"/>
    </source>
</evidence>
<dbReference type="FunFam" id="3.80.10.10:FF:000383">
    <property type="entry name" value="Leucine-rich repeat receptor protein kinase EMS1"/>
    <property type="match status" value="1"/>
</dbReference>
<dbReference type="PRINTS" id="PR00019">
    <property type="entry name" value="LEURICHRPT"/>
</dbReference>
<keyword evidence="10 23" id="KW-0812">Transmembrane</keyword>
<evidence type="ECO:0000256" key="14">
    <source>
        <dbReference type="ARBA" id="ARBA00022777"/>
    </source>
</evidence>
<evidence type="ECO:0000256" key="4">
    <source>
        <dbReference type="ARBA" id="ARBA00012513"/>
    </source>
</evidence>
<evidence type="ECO:0000256" key="12">
    <source>
        <dbReference type="ARBA" id="ARBA00022737"/>
    </source>
</evidence>
<evidence type="ECO:0000256" key="16">
    <source>
        <dbReference type="ARBA" id="ARBA00022989"/>
    </source>
</evidence>
<keyword evidence="14" id="KW-0418">Kinase</keyword>
<dbReference type="EC" id="2.7.11.1" evidence="4"/>
<comment type="caution">
    <text evidence="26">The sequence shown here is derived from an EMBL/GenBank/DDBJ whole genome shotgun (WGS) entry which is preliminary data.</text>
</comment>
<dbReference type="Pfam" id="PF13855">
    <property type="entry name" value="LRR_8"/>
    <property type="match status" value="1"/>
</dbReference>
<evidence type="ECO:0000256" key="6">
    <source>
        <dbReference type="ARBA" id="ARBA00022527"/>
    </source>
</evidence>
<keyword evidence="18" id="KW-0675">Receptor</keyword>
<comment type="catalytic activity">
    <reaction evidence="20">
        <text>L-threonyl-[protein] + ATP = O-phospho-L-threonyl-[protein] + ADP + H(+)</text>
        <dbReference type="Rhea" id="RHEA:46608"/>
        <dbReference type="Rhea" id="RHEA-COMP:11060"/>
        <dbReference type="Rhea" id="RHEA-COMP:11605"/>
        <dbReference type="ChEBI" id="CHEBI:15378"/>
        <dbReference type="ChEBI" id="CHEBI:30013"/>
        <dbReference type="ChEBI" id="CHEBI:30616"/>
        <dbReference type="ChEBI" id="CHEBI:61977"/>
        <dbReference type="ChEBI" id="CHEBI:456216"/>
        <dbReference type="EC" id="2.7.11.1"/>
    </reaction>
</comment>
<evidence type="ECO:0000256" key="15">
    <source>
        <dbReference type="ARBA" id="ARBA00022840"/>
    </source>
</evidence>
<dbReference type="Pfam" id="PF07714">
    <property type="entry name" value="PK_Tyr_Ser-Thr"/>
    <property type="match status" value="1"/>
</dbReference>
<dbReference type="InterPro" id="IPR001611">
    <property type="entry name" value="Leu-rich_rpt"/>
</dbReference>
<sequence length="1009" mass="109749">MNFPFPSTLKLLILAVIILSSKNVFLGAESATLSTDREALLSFKSQISMEPPNALSTWDPNSSPCNWTGVVCNKLGERVVELDLSDMGITGSISPYIGNLSFLRSLQLQDNRFTGTLPDELGNLFRLRIMNMSFNSIEGAIPRNISRCRELKIVDMMQNEISGIIPEELSELAEVQVLNLGRNHLSGAIPPSIGNLSSLTVLILGTNTIDGLIPSELSRLRNLKQLDLTINNLTGTIPPSIYNMSSLVNLAVASNDLWGDIPNDVGVTLPNLLILNLCINKFTGTIPGSLHNLTTIQVIRMAHNLLHGTVPPGLGNLPDLQMYNIGFNKIVSSGESGLDFITSLTNSTRLHFLAIDGNLLEGVIPESIGNLSKVLSNLYMGGNHIHGSIPASIGLLSGLTLLNLSYNSISGQIPQEIGQLEKLQMLGLAGNRISGIIPSSLGNLQKLNDIDLSWNALVGSIPTSFVNFGYLISMDLSHNKLNGSIPKEILNLTSLRTFFKLSNNFLSGPLPQEVRFLQGVGTIDLSGNHLSGNIPMSIGMCKSLEKLFMANNMFSGPIPDTLVEVRGLETLDLSSNQLSGSVPPDIQNLNALQLLNLSFNNLEGEIPTGGVFSNISRVHLEGNPKLCLYSACENSGGRGVQLILISVIITIAVILTLCFTVGLLFYIKKGKAKAMASFDSSKGQQHQMVSYNELRLATKNFNQENQIGHGSFGTVYRGYLGEGIAIAVKVLDTHIIGSWKSFFAECAALRNTRHRNLLKLITSCSSIDFRNMEFLALVYEFMSNGSLDDWIKGKRRNSDGEGLDIMDRVNVATDVACAINYLHHECESPVVHCDLKPSNVLLDEDMVAKVGDFGLARLLIARTDTQSSISSTNVLKGSIGYIPPEYGLGEKPSTAGDVYSFGIMLLELFTGKSPTHESFVGGLSLKKWVQLAFPTNMEQVLDPELLSDIEKLCCDDQSISPEIRRDCLKTVIGVGLSCTSDSPNERISMRDVYHKLKCVKEVILKPDVS</sequence>